<organism evidence="2 3">
    <name type="scientific">Peltaster fructicola</name>
    <dbReference type="NCBI Taxonomy" id="286661"/>
    <lineage>
        <taxon>Eukaryota</taxon>
        <taxon>Fungi</taxon>
        <taxon>Dikarya</taxon>
        <taxon>Ascomycota</taxon>
        <taxon>Pezizomycotina</taxon>
        <taxon>Dothideomycetes</taxon>
        <taxon>Dothideomycetes incertae sedis</taxon>
        <taxon>Peltaster</taxon>
    </lineage>
</organism>
<dbReference type="GO" id="GO:0003723">
    <property type="term" value="F:RNA binding"/>
    <property type="evidence" value="ECO:0007669"/>
    <property type="project" value="InterPro"/>
</dbReference>
<evidence type="ECO:0000313" key="3">
    <source>
        <dbReference type="Proteomes" id="UP000503462"/>
    </source>
</evidence>
<protein>
    <recommendedName>
        <fullName evidence="4">Ribosomal protein L1</fullName>
    </recommendedName>
</protein>
<dbReference type="InterPro" id="IPR023674">
    <property type="entry name" value="Ribosomal_uL1-like"/>
</dbReference>
<evidence type="ECO:0000313" key="2">
    <source>
        <dbReference type="EMBL" id="QIX00879.1"/>
    </source>
</evidence>
<proteinExistence type="predicted"/>
<accession>A0A6H0Y1Y1</accession>
<evidence type="ECO:0008006" key="4">
    <source>
        <dbReference type="Google" id="ProtNLM"/>
    </source>
</evidence>
<dbReference type="Pfam" id="PF00687">
    <property type="entry name" value="Ribosomal_L1"/>
    <property type="match status" value="1"/>
</dbReference>
<dbReference type="Proteomes" id="UP000503462">
    <property type="component" value="Chromosome 4"/>
</dbReference>
<feature type="region of interest" description="Disordered" evidence="1">
    <location>
        <begin position="316"/>
        <end position="420"/>
    </location>
</feature>
<dbReference type="AlphaFoldDB" id="A0A6H0Y1Y1"/>
<name>A0A6H0Y1Y1_9PEZI</name>
<dbReference type="PANTHER" id="PTHR23105">
    <property type="entry name" value="RIBOSOMAL PROTEIN L7AE FAMILY MEMBER"/>
    <property type="match status" value="1"/>
</dbReference>
<dbReference type="CDD" id="cd00403">
    <property type="entry name" value="Ribosomal_L1"/>
    <property type="match status" value="1"/>
</dbReference>
<dbReference type="InterPro" id="IPR050257">
    <property type="entry name" value="eL8/uL1-like"/>
</dbReference>
<sequence length="420" mass="45868">MAVSKSARPSTAIAKVQTPLDSQQILRASKALLKKLKTPSTSNGDAKTSLLADADAEDASDSAAVWLLLTTKKHIVDKKRLKPGKILIPHPYITSESSEEGARICLITADPQRKYKDMIEHPSFPVDTSKSITRVIGLEKLKAKYNSYESKRQLMGEYDVFLADDRIITYLPGVLGKIFYKCSAKRPIPVSLEGRRQTVDEQGNKRRKLSEGGTKVTKTEAKPTDVAAEIEKALASALVHLAPSTSTAVKVGSASMTAEQIQDNVEVVVDKLVETYVPQKWQNVRAIHIKGPNTIALPIWQTDELWTDEKEDVRAEALPAPGKANKKRKRGALTAGEEVLEVPGPDGKMRQVKKQSKAESVAAPVAEDETTKEEKALRKQALKKQKEALANGSEGTLAIEAPAKAEKPAKKTRKKAADLN</sequence>
<dbReference type="EMBL" id="CP051142">
    <property type="protein sequence ID" value="QIX00879.1"/>
    <property type="molecule type" value="Genomic_DNA"/>
</dbReference>
<gene>
    <name evidence="2" type="ORF">AMS68_006396</name>
</gene>
<dbReference type="InterPro" id="IPR028364">
    <property type="entry name" value="Ribosomal_uL1/biogenesis"/>
</dbReference>
<reference evidence="2 3" key="1">
    <citation type="journal article" date="2016" name="Sci. Rep.">
        <title>Peltaster fructicola genome reveals evolution from an invasive phytopathogen to an ectophytic parasite.</title>
        <authorList>
            <person name="Xu C."/>
            <person name="Chen H."/>
            <person name="Gleason M.L."/>
            <person name="Xu J.R."/>
            <person name="Liu H."/>
            <person name="Zhang R."/>
            <person name="Sun G."/>
        </authorList>
    </citation>
    <scope>NUCLEOTIDE SEQUENCE [LARGE SCALE GENOMIC DNA]</scope>
    <source>
        <strain evidence="2 3">LNHT1506</strain>
    </source>
</reference>
<dbReference type="Gene3D" id="3.40.50.790">
    <property type="match status" value="1"/>
</dbReference>
<feature type="region of interest" description="Disordered" evidence="1">
    <location>
        <begin position="194"/>
        <end position="221"/>
    </location>
</feature>
<keyword evidence="3" id="KW-1185">Reference proteome</keyword>
<dbReference type="InterPro" id="IPR016095">
    <property type="entry name" value="Ribosomal_uL1_3-a/b-sand"/>
</dbReference>
<dbReference type="OrthoDB" id="10251727at2759"/>
<evidence type="ECO:0000256" key="1">
    <source>
        <dbReference type="SAM" id="MobiDB-lite"/>
    </source>
</evidence>
<dbReference type="SUPFAM" id="SSF56808">
    <property type="entry name" value="Ribosomal protein L1"/>
    <property type="match status" value="1"/>
</dbReference>
<feature type="compositionally biased region" description="Basic and acidic residues" evidence="1">
    <location>
        <begin position="403"/>
        <end position="420"/>
    </location>
</feature>
<feature type="compositionally biased region" description="Basic and acidic residues" evidence="1">
    <location>
        <begin position="194"/>
        <end position="204"/>
    </location>
</feature>